<gene>
    <name evidence="3" type="ORF">B0I18_1011410</name>
</gene>
<dbReference type="OrthoDB" id="513408at2"/>
<dbReference type="GO" id="GO:0016829">
    <property type="term" value="F:lyase activity"/>
    <property type="evidence" value="ECO:0007669"/>
    <property type="project" value="UniProtKB-KW"/>
</dbReference>
<evidence type="ECO:0000256" key="1">
    <source>
        <dbReference type="ARBA" id="ARBA00022898"/>
    </source>
</evidence>
<dbReference type="Gene3D" id="3.40.640.10">
    <property type="entry name" value="Type I PLP-dependent aspartate aminotransferase-like (Major domain)"/>
    <property type="match status" value="1"/>
</dbReference>
<name>A0A2P8DDE2_9BACT</name>
<protein>
    <submittedName>
        <fullName evidence="3">Selenocysteine lyase/cysteine desulfurase</fullName>
    </submittedName>
</protein>
<keyword evidence="1" id="KW-0663">Pyridoxal phosphate</keyword>
<sequence length="359" mass="38637">MSGNTQAVYLNTAGCGLIPESVLQPGIDLYKNFESVSSAASEHWRSVTYHEVKQTVAQFVGAGPANIALIPNCSWGINAVVQALQGDEKVLLYKKDFPSVYIPFVTNKFNIVWIDDEDGFIIDLEKILSIVKEENIQVVAISHVQWQTGFMIDLQALCSNCRALGVHTIIDATQSLGAVPLDVSVIRPDVLVASSYKWMNAGFGTGILYMDDAFLEKYPPVIAGAHSNAYAAYTGETAMGIGGYEPGGMNMFGLTILQKAISLKLERGLEAIGKHNAALTALLLDQLRALPVQLVGSADGKNRSSIVVIVQEDGLAEHLAAYNIVTTVRNGHIRASMHMDNVAGDVEAFVAGIGSWTKP</sequence>
<dbReference type="PANTHER" id="PTHR43586:SF15">
    <property type="entry name" value="BLR3095 PROTEIN"/>
    <property type="match status" value="1"/>
</dbReference>
<proteinExistence type="predicted"/>
<comment type="caution">
    <text evidence="3">The sequence shown here is derived from an EMBL/GenBank/DDBJ whole genome shotgun (WGS) entry which is preliminary data.</text>
</comment>
<evidence type="ECO:0000313" key="3">
    <source>
        <dbReference type="EMBL" id="PSK95244.1"/>
    </source>
</evidence>
<dbReference type="InterPro" id="IPR015422">
    <property type="entry name" value="PyrdxlP-dep_Trfase_small"/>
</dbReference>
<dbReference type="Proteomes" id="UP000240572">
    <property type="component" value="Unassembled WGS sequence"/>
</dbReference>
<accession>A0A2P8DDE2</accession>
<dbReference type="RefSeq" id="WP_106521908.1">
    <property type="nucleotide sequence ID" value="NZ_PYGD01000001.1"/>
</dbReference>
<dbReference type="Pfam" id="PF00266">
    <property type="entry name" value="Aminotran_5"/>
    <property type="match status" value="1"/>
</dbReference>
<feature type="domain" description="Aminotransferase class V" evidence="2">
    <location>
        <begin position="8"/>
        <end position="337"/>
    </location>
</feature>
<dbReference type="InterPro" id="IPR015424">
    <property type="entry name" value="PyrdxlP-dep_Trfase"/>
</dbReference>
<organism evidence="3 4">
    <name type="scientific">Taibaiella chishuiensis</name>
    <dbReference type="NCBI Taxonomy" id="1434707"/>
    <lineage>
        <taxon>Bacteria</taxon>
        <taxon>Pseudomonadati</taxon>
        <taxon>Bacteroidota</taxon>
        <taxon>Chitinophagia</taxon>
        <taxon>Chitinophagales</taxon>
        <taxon>Chitinophagaceae</taxon>
        <taxon>Taibaiella</taxon>
    </lineage>
</organism>
<dbReference type="InterPro" id="IPR000192">
    <property type="entry name" value="Aminotrans_V_dom"/>
</dbReference>
<dbReference type="PANTHER" id="PTHR43586">
    <property type="entry name" value="CYSTEINE DESULFURASE"/>
    <property type="match status" value="1"/>
</dbReference>
<keyword evidence="3" id="KW-0456">Lyase</keyword>
<evidence type="ECO:0000259" key="2">
    <source>
        <dbReference type="Pfam" id="PF00266"/>
    </source>
</evidence>
<dbReference type="AlphaFoldDB" id="A0A2P8DDE2"/>
<dbReference type="Gene3D" id="3.90.1150.10">
    <property type="entry name" value="Aspartate Aminotransferase, domain 1"/>
    <property type="match status" value="1"/>
</dbReference>
<dbReference type="EMBL" id="PYGD01000001">
    <property type="protein sequence ID" value="PSK95244.1"/>
    <property type="molecule type" value="Genomic_DNA"/>
</dbReference>
<reference evidence="3 4" key="1">
    <citation type="submission" date="2018-03" db="EMBL/GenBank/DDBJ databases">
        <title>Genomic Encyclopedia of Type Strains, Phase III (KMG-III): the genomes of soil and plant-associated and newly described type strains.</title>
        <authorList>
            <person name="Whitman W."/>
        </authorList>
    </citation>
    <scope>NUCLEOTIDE SEQUENCE [LARGE SCALE GENOMIC DNA]</scope>
    <source>
        <strain evidence="3 4">CGMCC 1.12700</strain>
    </source>
</reference>
<dbReference type="SUPFAM" id="SSF53383">
    <property type="entry name" value="PLP-dependent transferases"/>
    <property type="match status" value="1"/>
</dbReference>
<evidence type="ECO:0000313" key="4">
    <source>
        <dbReference type="Proteomes" id="UP000240572"/>
    </source>
</evidence>
<dbReference type="InterPro" id="IPR015421">
    <property type="entry name" value="PyrdxlP-dep_Trfase_major"/>
</dbReference>
<keyword evidence="4" id="KW-1185">Reference proteome</keyword>